<dbReference type="EMBL" id="PGCI01000074">
    <property type="protein sequence ID" value="PLW42855.1"/>
    <property type="molecule type" value="Genomic_DNA"/>
</dbReference>
<proteinExistence type="predicted"/>
<comment type="caution">
    <text evidence="2">The sequence shown here is derived from an EMBL/GenBank/DDBJ whole genome shotgun (WGS) entry which is preliminary data.</text>
</comment>
<protein>
    <submittedName>
        <fullName evidence="2">Uncharacterized protein</fullName>
    </submittedName>
</protein>
<accession>A0A2N5UYL7</accession>
<organism evidence="2 3">
    <name type="scientific">Puccinia coronata f. sp. avenae</name>
    <dbReference type="NCBI Taxonomy" id="200324"/>
    <lineage>
        <taxon>Eukaryota</taxon>
        <taxon>Fungi</taxon>
        <taxon>Dikarya</taxon>
        <taxon>Basidiomycota</taxon>
        <taxon>Pucciniomycotina</taxon>
        <taxon>Pucciniomycetes</taxon>
        <taxon>Pucciniales</taxon>
        <taxon>Pucciniaceae</taxon>
        <taxon>Puccinia</taxon>
    </lineage>
</organism>
<sequence length="157" mass="17367">MPQQPWELNCCGQEVFSTFAYRVLPPPVEMLLGQTTDSGENNGTMAAENKTLGFVPALASIEEESEEINQENNQEDCSIAAKEEVVSDPDNNNDQLDPDNDDSNVLPPSQNSIRIYITSSAAKSSKFATWSKKLEYSGPSLIAGYGIRWNIKFQSRD</sequence>
<name>A0A2N5UYL7_9BASI</name>
<dbReference type="Proteomes" id="UP000235392">
    <property type="component" value="Unassembled WGS sequence"/>
</dbReference>
<gene>
    <name evidence="2" type="ORF">PCASD_07228</name>
</gene>
<evidence type="ECO:0000313" key="2">
    <source>
        <dbReference type="EMBL" id="PLW42855.1"/>
    </source>
</evidence>
<evidence type="ECO:0000313" key="3">
    <source>
        <dbReference type="Proteomes" id="UP000235392"/>
    </source>
</evidence>
<dbReference type="AlphaFoldDB" id="A0A2N5UYL7"/>
<feature type="region of interest" description="Disordered" evidence="1">
    <location>
        <begin position="64"/>
        <end position="109"/>
    </location>
</feature>
<reference evidence="2 3" key="1">
    <citation type="submission" date="2017-11" db="EMBL/GenBank/DDBJ databases">
        <title>De novo assembly and phasing of dikaryotic genomes from two isolates of Puccinia coronata f. sp. avenae, the causal agent of oat crown rust.</title>
        <authorList>
            <person name="Miller M.E."/>
            <person name="Zhang Y."/>
            <person name="Omidvar V."/>
            <person name="Sperschneider J."/>
            <person name="Schwessinger B."/>
            <person name="Raley C."/>
            <person name="Palmer J.M."/>
            <person name="Garnica D."/>
            <person name="Upadhyaya N."/>
            <person name="Rathjen J."/>
            <person name="Taylor J.M."/>
            <person name="Park R.F."/>
            <person name="Dodds P.N."/>
            <person name="Hirsch C.D."/>
            <person name="Kianian S.F."/>
            <person name="Figueroa M."/>
        </authorList>
    </citation>
    <scope>NUCLEOTIDE SEQUENCE [LARGE SCALE GENOMIC DNA]</scope>
    <source>
        <strain evidence="2">12SD80</strain>
    </source>
</reference>
<evidence type="ECO:0000256" key="1">
    <source>
        <dbReference type="SAM" id="MobiDB-lite"/>
    </source>
</evidence>